<evidence type="ECO:0000256" key="1">
    <source>
        <dbReference type="SAM" id="Phobius"/>
    </source>
</evidence>
<feature type="transmembrane region" description="Helical" evidence="1">
    <location>
        <begin position="21"/>
        <end position="45"/>
    </location>
</feature>
<dbReference type="Proteomes" id="UP001327560">
    <property type="component" value="Chromosome 4"/>
</dbReference>
<name>A0AAQ3KAP2_9LILI</name>
<proteinExistence type="predicted"/>
<dbReference type="EMBL" id="CP136893">
    <property type="protein sequence ID" value="WOL04354.1"/>
    <property type="molecule type" value="Genomic_DNA"/>
</dbReference>
<organism evidence="2 3">
    <name type="scientific">Canna indica</name>
    <name type="common">Indian-shot</name>
    <dbReference type="NCBI Taxonomy" id="4628"/>
    <lineage>
        <taxon>Eukaryota</taxon>
        <taxon>Viridiplantae</taxon>
        <taxon>Streptophyta</taxon>
        <taxon>Embryophyta</taxon>
        <taxon>Tracheophyta</taxon>
        <taxon>Spermatophyta</taxon>
        <taxon>Magnoliopsida</taxon>
        <taxon>Liliopsida</taxon>
        <taxon>Zingiberales</taxon>
        <taxon>Cannaceae</taxon>
        <taxon>Canna</taxon>
    </lineage>
</organism>
<keyword evidence="1" id="KW-0812">Transmembrane</keyword>
<protein>
    <submittedName>
        <fullName evidence="2">Uncharacterized protein</fullName>
    </submittedName>
</protein>
<accession>A0AAQ3KAP2</accession>
<feature type="transmembrane region" description="Helical" evidence="1">
    <location>
        <begin position="72"/>
        <end position="92"/>
    </location>
</feature>
<dbReference type="AlphaFoldDB" id="A0AAQ3KAP2"/>
<keyword evidence="1" id="KW-1133">Transmembrane helix</keyword>
<evidence type="ECO:0000313" key="3">
    <source>
        <dbReference type="Proteomes" id="UP001327560"/>
    </source>
</evidence>
<reference evidence="2 3" key="1">
    <citation type="submission" date="2023-10" db="EMBL/GenBank/DDBJ databases">
        <title>Chromosome-scale genome assembly provides insights into flower coloration mechanisms of Canna indica.</title>
        <authorList>
            <person name="Li C."/>
        </authorList>
    </citation>
    <scope>NUCLEOTIDE SEQUENCE [LARGE SCALE GENOMIC DNA]</scope>
    <source>
        <tissue evidence="2">Flower</tissue>
    </source>
</reference>
<keyword evidence="1" id="KW-0472">Membrane</keyword>
<evidence type="ECO:0000313" key="2">
    <source>
        <dbReference type="EMBL" id="WOL04354.1"/>
    </source>
</evidence>
<gene>
    <name evidence="2" type="ORF">Cni_G13075</name>
</gene>
<sequence>MHQVNNDNDRNKNSIDSSPSPWTSLLLISIVCLLISSGCIIKMLIGAETENAEQGHIKTTPMGVETEKEEQGHNRCFLALVLISILVVAICFQKNKQPSASNNDKKFESGFRTYFLRLCLG</sequence>
<keyword evidence="3" id="KW-1185">Reference proteome</keyword>